<dbReference type="InterPro" id="IPR003675">
    <property type="entry name" value="Rce1/LyrA-like_dom"/>
</dbReference>
<reference evidence="4" key="1">
    <citation type="submission" date="2019-01" db="EMBL/GenBank/DDBJ databases">
        <title>Cytophagaceae bacterium strain CAR-16.</title>
        <authorList>
            <person name="Chen W.-M."/>
        </authorList>
    </citation>
    <scope>NUCLEOTIDE SEQUENCE [LARGE SCALE GENOMIC DNA]</scope>
    <source>
        <strain evidence="4">LLJ-11</strain>
    </source>
</reference>
<keyword evidence="1" id="KW-1133">Transmembrane helix</keyword>
<feature type="domain" description="CAAX prenyl protease 2/Lysostaphin resistance protein A-like" evidence="2">
    <location>
        <begin position="143"/>
        <end position="242"/>
    </location>
</feature>
<dbReference type="RefSeq" id="WP_129435495.1">
    <property type="nucleotide sequence ID" value="NZ_SBKO01000002.1"/>
</dbReference>
<feature type="transmembrane region" description="Helical" evidence="1">
    <location>
        <begin position="181"/>
        <end position="198"/>
    </location>
</feature>
<dbReference type="GO" id="GO:0004175">
    <property type="term" value="F:endopeptidase activity"/>
    <property type="evidence" value="ECO:0007669"/>
    <property type="project" value="UniProtKB-ARBA"/>
</dbReference>
<accession>A0A4Q1K2T4</accession>
<comment type="caution">
    <text evidence="3">The sequence shown here is derived from an EMBL/GenBank/DDBJ whole genome shotgun (WGS) entry which is preliminary data.</text>
</comment>
<keyword evidence="1" id="KW-0812">Transmembrane</keyword>
<feature type="transmembrane region" description="Helical" evidence="1">
    <location>
        <begin position="67"/>
        <end position="88"/>
    </location>
</feature>
<dbReference type="Pfam" id="PF02517">
    <property type="entry name" value="Rce1-like"/>
    <property type="match status" value="1"/>
</dbReference>
<keyword evidence="4" id="KW-1185">Reference proteome</keyword>
<dbReference type="Proteomes" id="UP000290283">
    <property type="component" value="Unassembled WGS sequence"/>
</dbReference>
<keyword evidence="3" id="KW-0378">Hydrolase</keyword>
<dbReference type="GO" id="GO:0008237">
    <property type="term" value="F:metallopeptidase activity"/>
    <property type="evidence" value="ECO:0007669"/>
    <property type="project" value="UniProtKB-KW"/>
</dbReference>
<dbReference type="AlphaFoldDB" id="A0A4Q1K2T4"/>
<evidence type="ECO:0000313" key="4">
    <source>
        <dbReference type="Proteomes" id="UP000290283"/>
    </source>
</evidence>
<gene>
    <name evidence="3" type="ORF">EQG63_06215</name>
</gene>
<feature type="transmembrane region" description="Helical" evidence="1">
    <location>
        <begin position="108"/>
        <end position="130"/>
    </location>
</feature>
<evidence type="ECO:0000313" key="3">
    <source>
        <dbReference type="EMBL" id="RXR19037.1"/>
    </source>
</evidence>
<keyword evidence="1" id="KW-0472">Membrane</keyword>
<dbReference type="PANTHER" id="PTHR39430">
    <property type="entry name" value="MEMBRANE-ASSOCIATED PROTEASE-RELATED"/>
    <property type="match status" value="1"/>
</dbReference>
<feature type="transmembrane region" description="Helical" evidence="1">
    <location>
        <begin position="268"/>
        <end position="288"/>
    </location>
</feature>
<evidence type="ECO:0000259" key="2">
    <source>
        <dbReference type="Pfam" id="PF02517"/>
    </source>
</evidence>
<sequence length="315" mass="36073">MFLSKAFFQGNQFWKYVVGTLLIIIVSTIGQLPLMGAIIYKLKSEGKSFYNIDETQMMSILGKNTTLFFMLLSFAVVFFAMPFITKRLHSQKFKDMLTSRLKLDWKRIFFSFSVWTIFQIIVTIVGYYAAPEDFKWNFEWQPFLILALIAIIMIPLQTSAEEFIFRGYLMQGFGLLAKNKWFPLLLTSILFGSLHYFNPEVEKMGSIIMVYYIGTGLFFGILTLMDEGLELALGFHAANNLITALLVTSEWSALQTHSVLKDVSDPSAGFEIFLPVLVVFPILLYVFAKKYGWTDWKEKLTGKIENPSIVSDVSV</sequence>
<feature type="transmembrane region" description="Helical" evidence="1">
    <location>
        <begin position="204"/>
        <end position="224"/>
    </location>
</feature>
<name>A0A4Q1K2T4_9FLAO</name>
<keyword evidence="3" id="KW-0645">Protease</keyword>
<dbReference type="EMBL" id="SBKO01000002">
    <property type="protein sequence ID" value="RXR19037.1"/>
    <property type="molecule type" value="Genomic_DNA"/>
</dbReference>
<protein>
    <submittedName>
        <fullName evidence="3">CPBP family intramembrane metalloprotease</fullName>
    </submittedName>
</protein>
<feature type="transmembrane region" description="Helical" evidence="1">
    <location>
        <begin position="142"/>
        <end position="160"/>
    </location>
</feature>
<keyword evidence="3" id="KW-0482">Metalloprotease</keyword>
<evidence type="ECO:0000256" key="1">
    <source>
        <dbReference type="SAM" id="Phobius"/>
    </source>
</evidence>
<proteinExistence type="predicted"/>
<feature type="transmembrane region" description="Helical" evidence="1">
    <location>
        <begin position="231"/>
        <end position="248"/>
    </location>
</feature>
<dbReference type="PANTHER" id="PTHR39430:SF1">
    <property type="entry name" value="PROTEASE"/>
    <property type="match status" value="1"/>
</dbReference>
<feature type="transmembrane region" description="Helical" evidence="1">
    <location>
        <begin position="21"/>
        <end position="40"/>
    </location>
</feature>
<dbReference type="GO" id="GO:0006508">
    <property type="term" value="P:proteolysis"/>
    <property type="evidence" value="ECO:0007669"/>
    <property type="project" value="UniProtKB-KW"/>
</dbReference>
<organism evidence="3 4">
    <name type="scientific">Flavobacterium amnicola</name>
    <dbReference type="NCBI Taxonomy" id="2506422"/>
    <lineage>
        <taxon>Bacteria</taxon>
        <taxon>Pseudomonadati</taxon>
        <taxon>Bacteroidota</taxon>
        <taxon>Flavobacteriia</taxon>
        <taxon>Flavobacteriales</taxon>
        <taxon>Flavobacteriaceae</taxon>
        <taxon>Flavobacterium</taxon>
    </lineage>
</organism>
<dbReference type="OrthoDB" id="2806188at2"/>
<dbReference type="GO" id="GO:0080120">
    <property type="term" value="P:CAAX-box protein maturation"/>
    <property type="evidence" value="ECO:0007669"/>
    <property type="project" value="UniProtKB-ARBA"/>
</dbReference>